<dbReference type="InterPro" id="IPR050490">
    <property type="entry name" value="Bact_solute-bd_prot1"/>
</dbReference>
<organism evidence="9 11">
    <name type="scientific">Acutalibacter muris</name>
    <dbReference type="NCBI Taxonomy" id="1796620"/>
    <lineage>
        <taxon>Bacteria</taxon>
        <taxon>Bacillati</taxon>
        <taxon>Bacillota</taxon>
        <taxon>Clostridia</taxon>
        <taxon>Eubacteriales</taxon>
        <taxon>Acutalibacteraceae</taxon>
        <taxon>Acutalibacter</taxon>
    </lineage>
</organism>
<dbReference type="PANTHER" id="PTHR43649:SF33">
    <property type="entry name" value="POLYGALACTURONAN_RHAMNOGALACTURONAN-BINDING PROTEIN YTCQ"/>
    <property type="match status" value="1"/>
</dbReference>
<keyword evidence="2 7" id="KW-0732">Signal</keyword>
<dbReference type="SUPFAM" id="SSF53850">
    <property type="entry name" value="Periplasmic binding protein-like II"/>
    <property type="match status" value="1"/>
</dbReference>
<accession>A0A1Z2XNT1</accession>
<evidence type="ECO:0000256" key="5">
    <source>
        <dbReference type="ARBA" id="ARBA00023288"/>
    </source>
</evidence>
<name>A0A1Z2XNT1_9FIRM</name>
<evidence type="ECO:0000256" key="2">
    <source>
        <dbReference type="ARBA" id="ARBA00022729"/>
    </source>
</evidence>
<proteinExistence type="predicted"/>
<dbReference type="KEGG" id="amur:ADH66_05110"/>
<gene>
    <name evidence="8" type="ORF">ADH66_05110</name>
    <name evidence="9" type="ORF">I5Q82_15180</name>
</gene>
<keyword evidence="4" id="KW-0564">Palmitate</keyword>
<evidence type="ECO:0000256" key="4">
    <source>
        <dbReference type="ARBA" id="ARBA00023139"/>
    </source>
</evidence>
<reference evidence="10" key="2">
    <citation type="submission" date="2017-05" db="EMBL/GenBank/DDBJ databases">
        <title>Improved OligoMM genomes.</title>
        <authorList>
            <person name="Garzetti D."/>
        </authorList>
    </citation>
    <scope>NUCLEOTIDE SEQUENCE [LARGE SCALE GENOMIC DNA]</scope>
    <source>
        <strain evidence="10">KB18</strain>
    </source>
</reference>
<dbReference type="InterPro" id="IPR006059">
    <property type="entry name" value="SBP"/>
</dbReference>
<reference evidence="9 11" key="3">
    <citation type="submission" date="2020-11" db="EMBL/GenBank/DDBJ databases">
        <title>Closed and high quality bacterial genomes of the OMM12 community.</title>
        <authorList>
            <person name="Marbouty M."/>
            <person name="Lamy-Besnier Q."/>
            <person name="Debarbieux L."/>
            <person name="Koszul R."/>
        </authorList>
    </citation>
    <scope>NUCLEOTIDE SEQUENCE [LARGE SCALE GENOMIC DNA]</scope>
    <source>
        <strain evidence="9 11">KB18</strain>
    </source>
</reference>
<keyword evidence="10" id="KW-1185">Reference proteome</keyword>
<dbReference type="Gene3D" id="3.40.190.10">
    <property type="entry name" value="Periplasmic binding protein-like II"/>
    <property type="match status" value="2"/>
</dbReference>
<dbReference type="RefSeq" id="WP_066534841.1">
    <property type="nucleotide sequence ID" value="NZ_CP021422.1"/>
</dbReference>
<evidence type="ECO:0000313" key="9">
    <source>
        <dbReference type="EMBL" id="QQR29382.1"/>
    </source>
</evidence>
<evidence type="ECO:0000256" key="1">
    <source>
        <dbReference type="ARBA" id="ARBA00022475"/>
    </source>
</evidence>
<dbReference type="AlphaFoldDB" id="A0A1Z2XNT1"/>
<evidence type="ECO:0000313" key="11">
    <source>
        <dbReference type="Proteomes" id="UP000596035"/>
    </source>
</evidence>
<sequence>MKSLKKTIAVLLCLAMVLSLAACGGESGSSTAGNSSSESSESTGSTEGESSSEAEGGDTAASDFQLPIVTEPTELDYFVSASTNAAIVTTDYNDNEFYQEMERRTGVHLNFEMVSSADYQTNFNLMIASGTLPDLICYGASYYSEGVDAAIDDGYFMDLTDKVDEYMPNYQKIRMSDINYQLLSTTDSGRLGAVYELRQQKQGPWLGLWIRQDWLDDLKLETPETYDQWHDVLKAFKDEKGATAPLILNFSGSDGEFGMMSAGLGVLNGWQLTPEGKVTYGPYNEAWKEYVTIMHQWYQEGLIDPDFMSTDERTADMATVVTGKTGAIPAVYTMPAVYESSSEDKNMNWAPINPPVKNAGDELHIRLRDSYTSGNTAISADCENWEVAMKWLDYLFTEEGALLANYGVEGDTFTFEGDKPVYTEKITNNENGWTLAQTMDSYLCPSAGVANWSDWTRELGGVPEKDQTCYTVWTTNAKDDWRLPTVTLTQEESTERAALYADMSTCVKENTAKFISGALDIEENWDSFISELEQHGVARAIEITQAAYDRYQARK</sequence>
<evidence type="ECO:0000256" key="6">
    <source>
        <dbReference type="SAM" id="MobiDB-lite"/>
    </source>
</evidence>
<dbReference type="EMBL" id="CP065321">
    <property type="protein sequence ID" value="QQR29382.1"/>
    <property type="molecule type" value="Genomic_DNA"/>
</dbReference>
<feature type="region of interest" description="Disordered" evidence="6">
    <location>
        <begin position="27"/>
        <end position="60"/>
    </location>
</feature>
<dbReference type="PANTHER" id="PTHR43649">
    <property type="entry name" value="ARABINOSE-BINDING PROTEIN-RELATED"/>
    <property type="match status" value="1"/>
</dbReference>
<keyword evidence="3" id="KW-0472">Membrane</keyword>
<dbReference type="Pfam" id="PF01547">
    <property type="entry name" value="SBP_bac_1"/>
    <property type="match status" value="1"/>
</dbReference>
<feature type="compositionally biased region" description="Low complexity" evidence="6">
    <location>
        <begin position="28"/>
        <end position="49"/>
    </location>
</feature>
<dbReference type="EMBL" id="CP021422">
    <property type="protein sequence ID" value="ASB40093.1"/>
    <property type="molecule type" value="Genomic_DNA"/>
</dbReference>
<protein>
    <submittedName>
        <fullName evidence="9">Extracellular solute-binding protein</fullName>
    </submittedName>
</protein>
<keyword evidence="1" id="KW-1003">Cell membrane</keyword>
<evidence type="ECO:0000256" key="3">
    <source>
        <dbReference type="ARBA" id="ARBA00023136"/>
    </source>
</evidence>
<dbReference type="PROSITE" id="PS51257">
    <property type="entry name" value="PROKAR_LIPOPROTEIN"/>
    <property type="match status" value="1"/>
</dbReference>
<keyword evidence="5" id="KW-0449">Lipoprotein</keyword>
<feature type="signal peptide" evidence="7">
    <location>
        <begin position="1"/>
        <end position="21"/>
    </location>
</feature>
<dbReference type="Proteomes" id="UP000196710">
    <property type="component" value="Chromosome"/>
</dbReference>
<dbReference type="Proteomes" id="UP000596035">
    <property type="component" value="Chromosome"/>
</dbReference>
<evidence type="ECO:0000313" key="8">
    <source>
        <dbReference type="EMBL" id="ASB40093.1"/>
    </source>
</evidence>
<reference evidence="8" key="1">
    <citation type="journal article" date="2017" name="Genome Announc.">
        <title>High-Quality Whole-Genome Sequences of the Oligo-Mouse-Microbiota Bacterial Community.</title>
        <authorList>
            <person name="Garzetti D."/>
            <person name="Brugiroux S."/>
            <person name="Bunk B."/>
            <person name="Pukall R."/>
            <person name="McCoy K.D."/>
            <person name="Macpherson A.J."/>
            <person name="Stecher B."/>
        </authorList>
    </citation>
    <scope>NUCLEOTIDE SEQUENCE</scope>
    <source>
        <strain evidence="8">KB18</strain>
    </source>
</reference>
<feature type="chain" id="PRO_5043803193" evidence="7">
    <location>
        <begin position="22"/>
        <end position="555"/>
    </location>
</feature>
<evidence type="ECO:0000256" key="7">
    <source>
        <dbReference type="SAM" id="SignalP"/>
    </source>
</evidence>
<evidence type="ECO:0000313" key="10">
    <source>
        <dbReference type="Proteomes" id="UP000196710"/>
    </source>
</evidence>